<feature type="transmembrane region" description="Helical" evidence="3">
    <location>
        <begin position="41"/>
        <end position="65"/>
    </location>
</feature>
<dbReference type="GO" id="GO:0016787">
    <property type="term" value="F:hydrolase activity"/>
    <property type="evidence" value="ECO:0007669"/>
    <property type="project" value="UniProtKB-KW"/>
</dbReference>
<feature type="transmembrane region" description="Helical" evidence="3">
    <location>
        <begin position="13"/>
        <end position="34"/>
    </location>
</feature>
<dbReference type="GO" id="GO:0006629">
    <property type="term" value="P:lipid metabolic process"/>
    <property type="evidence" value="ECO:0007669"/>
    <property type="project" value="InterPro"/>
</dbReference>
<organism evidence="5 6">
    <name type="scientific">Chenopodium quinoa</name>
    <name type="common">Quinoa</name>
    <dbReference type="NCBI Taxonomy" id="63459"/>
    <lineage>
        <taxon>Eukaryota</taxon>
        <taxon>Viridiplantae</taxon>
        <taxon>Streptophyta</taxon>
        <taxon>Embryophyta</taxon>
        <taxon>Tracheophyta</taxon>
        <taxon>Spermatophyta</taxon>
        <taxon>Magnoliopsida</taxon>
        <taxon>eudicotyledons</taxon>
        <taxon>Gunneridae</taxon>
        <taxon>Pentapetalae</taxon>
        <taxon>Caryophyllales</taxon>
        <taxon>Chenopodiaceae</taxon>
        <taxon>Chenopodioideae</taxon>
        <taxon>Atripliceae</taxon>
        <taxon>Chenopodium</taxon>
    </lineage>
</organism>
<dbReference type="InterPro" id="IPR029058">
    <property type="entry name" value="AB_hydrolase_fold"/>
</dbReference>
<evidence type="ECO:0000313" key="5">
    <source>
        <dbReference type="EnsemblPlants" id="AUR62040616-RA:cds"/>
    </source>
</evidence>
<keyword evidence="3" id="KW-0472">Membrane</keyword>
<dbReference type="Pfam" id="PF01764">
    <property type="entry name" value="Lipase_3"/>
    <property type="match status" value="1"/>
</dbReference>
<keyword evidence="3" id="KW-0812">Transmembrane</keyword>
<evidence type="ECO:0000259" key="4">
    <source>
        <dbReference type="Pfam" id="PF01764"/>
    </source>
</evidence>
<reference evidence="5" key="2">
    <citation type="submission" date="2021-03" db="UniProtKB">
        <authorList>
            <consortium name="EnsemblPlants"/>
        </authorList>
    </citation>
    <scope>IDENTIFICATION</scope>
</reference>
<keyword evidence="1" id="KW-0378">Hydrolase</keyword>
<dbReference type="EnsemblPlants" id="AUR62040616-RA">
    <property type="protein sequence ID" value="AUR62040616-RA:cds"/>
    <property type="gene ID" value="AUR62040616"/>
</dbReference>
<evidence type="ECO:0000256" key="3">
    <source>
        <dbReference type="SAM" id="Phobius"/>
    </source>
</evidence>
<feature type="compositionally biased region" description="Acidic residues" evidence="2">
    <location>
        <begin position="103"/>
        <end position="112"/>
    </location>
</feature>
<keyword evidence="6" id="KW-1185">Reference proteome</keyword>
<feature type="region of interest" description="Disordered" evidence="2">
    <location>
        <begin position="94"/>
        <end position="114"/>
    </location>
</feature>
<dbReference type="Gene3D" id="3.40.50.1820">
    <property type="entry name" value="alpha/beta hydrolase"/>
    <property type="match status" value="1"/>
</dbReference>
<feature type="domain" description="Fungal lipase-type" evidence="4">
    <location>
        <begin position="30"/>
        <end position="64"/>
    </location>
</feature>
<dbReference type="PANTHER" id="PTHR47523">
    <property type="entry name" value="F21O3.11 PROTEIN"/>
    <property type="match status" value="1"/>
</dbReference>
<proteinExistence type="predicted"/>
<dbReference type="InterPro" id="IPR002921">
    <property type="entry name" value="Fungal_lipase-type"/>
</dbReference>
<reference evidence="5" key="1">
    <citation type="journal article" date="2017" name="Nature">
        <title>The genome of Chenopodium quinoa.</title>
        <authorList>
            <person name="Jarvis D.E."/>
            <person name="Ho Y.S."/>
            <person name="Lightfoot D.J."/>
            <person name="Schmoeckel S.M."/>
            <person name="Li B."/>
            <person name="Borm T.J.A."/>
            <person name="Ohyanagi H."/>
            <person name="Mineta K."/>
            <person name="Michell C.T."/>
            <person name="Saber N."/>
            <person name="Kharbatia N.M."/>
            <person name="Rupper R.R."/>
            <person name="Sharp A.R."/>
            <person name="Dally N."/>
            <person name="Boughton B.A."/>
            <person name="Woo Y.H."/>
            <person name="Gao G."/>
            <person name="Schijlen E.G.W.M."/>
            <person name="Guo X."/>
            <person name="Momin A.A."/>
            <person name="Negrao S."/>
            <person name="Al-Babili S."/>
            <person name="Gehring C."/>
            <person name="Roessner U."/>
            <person name="Jung C."/>
            <person name="Murphy K."/>
            <person name="Arold S.T."/>
            <person name="Gojobori T."/>
            <person name="van der Linden C.G."/>
            <person name="van Loo E.N."/>
            <person name="Jellen E.N."/>
            <person name="Maughan P.J."/>
            <person name="Tester M."/>
        </authorList>
    </citation>
    <scope>NUCLEOTIDE SEQUENCE [LARGE SCALE GENOMIC DNA]</scope>
    <source>
        <strain evidence="5">cv. PI 614886</strain>
    </source>
</reference>
<sequence>MVWVFVVRERGCGAGWLLLSVVALGGQSAVELLAQKKKRKLIFCGHSLGRVVAALATLAILRAIVVSSQVKDNKKLEAVAGCIETRINSTSKDNTPLVRLEQGDDSTTDEGGIEERFRVGYSP</sequence>
<evidence type="ECO:0000256" key="1">
    <source>
        <dbReference type="ARBA" id="ARBA00022801"/>
    </source>
</evidence>
<dbReference type="AlphaFoldDB" id="A0A803N4Y2"/>
<dbReference type="Proteomes" id="UP000596660">
    <property type="component" value="Unplaced"/>
</dbReference>
<dbReference type="PANTHER" id="PTHR47523:SF1">
    <property type="entry name" value="F21O3.11 PROTEIN"/>
    <property type="match status" value="1"/>
</dbReference>
<name>A0A803N4Y2_CHEQI</name>
<dbReference type="Gramene" id="AUR62040616-RA">
    <property type="protein sequence ID" value="AUR62040616-RA:cds"/>
    <property type="gene ID" value="AUR62040616"/>
</dbReference>
<accession>A0A803N4Y2</accession>
<keyword evidence="3" id="KW-1133">Transmembrane helix</keyword>
<evidence type="ECO:0000256" key="2">
    <source>
        <dbReference type="SAM" id="MobiDB-lite"/>
    </source>
</evidence>
<protein>
    <recommendedName>
        <fullName evidence="4">Fungal lipase-type domain-containing protein</fullName>
    </recommendedName>
</protein>
<evidence type="ECO:0000313" key="6">
    <source>
        <dbReference type="Proteomes" id="UP000596660"/>
    </source>
</evidence>